<feature type="compositionally biased region" description="Basic and acidic residues" evidence="1">
    <location>
        <begin position="80"/>
        <end position="93"/>
    </location>
</feature>
<feature type="compositionally biased region" description="Polar residues" evidence="1">
    <location>
        <begin position="280"/>
        <end position="289"/>
    </location>
</feature>
<feature type="compositionally biased region" description="Basic and acidic residues" evidence="1">
    <location>
        <begin position="314"/>
        <end position="323"/>
    </location>
</feature>
<protein>
    <submittedName>
        <fullName evidence="2">Integrin alpha-4</fullName>
    </submittedName>
</protein>
<evidence type="ECO:0000256" key="1">
    <source>
        <dbReference type="SAM" id="MobiDB-lite"/>
    </source>
</evidence>
<sequence length="434" mass="48127">MLRVVVEVFTSSDSLQRERQIISVAHSDDSFGSLPPDVFEQRSSADINSQLLRNTDRHGPIIVINIGCYSRRCAPTTLHRDSASVSHPTDDHRHHQTSPSIAGTIRTRRYKTHQLTNRHSSQRGYSSSDLPSLPATPPAPAACPVHLINEVTSSGLNAGIHPRRRRQPGRFTILRLISSFAVPETPHTSTIYGGIHVTQSEMHCIGCDLVTEVMATPADFSAGDGNRTCHGASHRHPHRTYGDWSPGHPSRGQHLFIKRLRPGPPSNDRAASLPMLSPGTHLSSNVTHQTRTHRTLLACMDGADSSSTHQPISRSHDHATSKESRTAIPCMLMCAAVGRRMFASAKNADSKKDNQNNKLPNGVCYRYGNDLRHGQSIIPCYRDHQRKFRDYGSVLPDLIIMGPRTPIGRVQFWSSTRPVMDVKMTQWSDNTQPN</sequence>
<dbReference type="Proteomes" id="UP001279410">
    <property type="component" value="Unassembled WGS sequence"/>
</dbReference>
<keyword evidence="2" id="KW-0401">Integrin</keyword>
<feature type="compositionally biased region" description="Polar residues" evidence="1">
    <location>
        <begin position="113"/>
        <end position="125"/>
    </location>
</feature>
<reference evidence="2" key="1">
    <citation type="submission" date="2022-08" db="EMBL/GenBank/DDBJ databases">
        <title>Genome sequencing of akame (Lates japonicus).</title>
        <authorList>
            <person name="Hashiguchi Y."/>
            <person name="Takahashi H."/>
        </authorList>
    </citation>
    <scope>NUCLEOTIDE SEQUENCE</scope>
    <source>
        <strain evidence="2">Kochi</strain>
    </source>
</reference>
<keyword evidence="3" id="KW-1185">Reference proteome</keyword>
<comment type="caution">
    <text evidence="2">The sequence shown here is derived from an EMBL/GenBank/DDBJ whole genome shotgun (WGS) entry which is preliminary data.</text>
</comment>
<evidence type="ECO:0000313" key="2">
    <source>
        <dbReference type="EMBL" id="GLD67070.1"/>
    </source>
</evidence>
<gene>
    <name evidence="2" type="ORF">AKAME5_001843600</name>
</gene>
<dbReference type="AlphaFoldDB" id="A0AAD3N8R4"/>
<proteinExistence type="predicted"/>
<organism evidence="2 3">
    <name type="scientific">Lates japonicus</name>
    <name type="common">Japanese lates</name>
    <dbReference type="NCBI Taxonomy" id="270547"/>
    <lineage>
        <taxon>Eukaryota</taxon>
        <taxon>Metazoa</taxon>
        <taxon>Chordata</taxon>
        <taxon>Craniata</taxon>
        <taxon>Vertebrata</taxon>
        <taxon>Euteleostomi</taxon>
        <taxon>Actinopterygii</taxon>
        <taxon>Neopterygii</taxon>
        <taxon>Teleostei</taxon>
        <taxon>Neoteleostei</taxon>
        <taxon>Acanthomorphata</taxon>
        <taxon>Carangaria</taxon>
        <taxon>Carangaria incertae sedis</taxon>
        <taxon>Centropomidae</taxon>
        <taxon>Lates</taxon>
    </lineage>
</organism>
<feature type="region of interest" description="Disordered" evidence="1">
    <location>
        <begin position="80"/>
        <end position="99"/>
    </location>
</feature>
<dbReference type="EMBL" id="BRZM01000102">
    <property type="protein sequence ID" value="GLD67070.1"/>
    <property type="molecule type" value="Genomic_DNA"/>
</dbReference>
<evidence type="ECO:0000313" key="3">
    <source>
        <dbReference type="Proteomes" id="UP001279410"/>
    </source>
</evidence>
<name>A0AAD3N8R4_LATJO</name>
<feature type="compositionally biased region" description="Polar residues" evidence="1">
    <location>
        <begin position="304"/>
        <end position="313"/>
    </location>
</feature>
<accession>A0AAD3N8R4</accession>
<feature type="region of interest" description="Disordered" evidence="1">
    <location>
        <begin position="113"/>
        <end position="138"/>
    </location>
</feature>
<dbReference type="GO" id="GO:0007229">
    <property type="term" value="P:integrin-mediated signaling pathway"/>
    <property type="evidence" value="ECO:0007669"/>
    <property type="project" value="UniProtKB-KW"/>
</dbReference>
<feature type="region of interest" description="Disordered" evidence="1">
    <location>
        <begin position="264"/>
        <end position="323"/>
    </location>
</feature>